<sequence>MKLCSRFQSLDMDKKYSGERWHLLDQPLLSTSSQWTPRTFRALQIPLSHWAMIMRVKIVGLCQIWTFMKKWNHRELYLEDLWDLHQRSLLSLRTSLSLQARQSGNKKRNLGSLGDHHLCKMEVITKSSPTKIYPLVK</sequence>
<accession>A0A7J8CVL1</accession>
<dbReference type="EMBL" id="JACASF010000020">
    <property type="protein sequence ID" value="KAF6414796.1"/>
    <property type="molecule type" value="Genomic_DNA"/>
</dbReference>
<gene>
    <name evidence="1" type="ORF">HJG59_019923</name>
</gene>
<comment type="caution">
    <text evidence="1">The sequence shown here is derived from an EMBL/GenBank/DDBJ whole genome shotgun (WGS) entry which is preliminary data.</text>
</comment>
<organism evidence="1 2">
    <name type="scientific">Molossus molossus</name>
    <name type="common">Pallas' mastiff bat</name>
    <name type="synonym">Vespertilio molossus</name>
    <dbReference type="NCBI Taxonomy" id="27622"/>
    <lineage>
        <taxon>Eukaryota</taxon>
        <taxon>Metazoa</taxon>
        <taxon>Chordata</taxon>
        <taxon>Craniata</taxon>
        <taxon>Vertebrata</taxon>
        <taxon>Euteleostomi</taxon>
        <taxon>Mammalia</taxon>
        <taxon>Eutheria</taxon>
        <taxon>Laurasiatheria</taxon>
        <taxon>Chiroptera</taxon>
        <taxon>Yangochiroptera</taxon>
        <taxon>Molossidae</taxon>
        <taxon>Molossus</taxon>
    </lineage>
</organism>
<name>A0A7J8CVL1_MOLMO</name>
<dbReference type="AlphaFoldDB" id="A0A7J8CVL1"/>
<evidence type="ECO:0000313" key="1">
    <source>
        <dbReference type="EMBL" id="KAF6414796.1"/>
    </source>
</evidence>
<protein>
    <submittedName>
        <fullName evidence="1">Zinc finger protein 165</fullName>
    </submittedName>
</protein>
<dbReference type="Proteomes" id="UP000550707">
    <property type="component" value="Unassembled WGS sequence"/>
</dbReference>
<proteinExistence type="predicted"/>
<keyword evidence="2" id="KW-1185">Reference proteome</keyword>
<evidence type="ECO:0000313" key="2">
    <source>
        <dbReference type="Proteomes" id="UP000550707"/>
    </source>
</evidence>
<reference evidence="1 2" key="1">
    <citation type="journal article" date="2020" name="Nature">
        <title>Six reference-quality genomes reveal evolution of bat adaptations.</title>
        <authorList>
            <person name="Jebb D."/>
            <person name="Huang Z."/>
            <person name="Pippel M."/>
            <person name="Hughes G.M."/>
            <person name="Lavrichenko K."/>
            <person name="Devanna P."/>
            <person name="Winkler S."/>
            <person name="Jermiin L.S."/>
            <person name="Skirmuntt E.C."/>
            <person name="Katzourakis A."/>
            <person name="Burkitt-Gray L."/>
            <person name="Ray D.A."/>
            <person name="Sullivan K.A.M."/>
            <person name="Roscito J.G."/>
            <person name="Kirilenko B.M."/>
            <person name="Davalos L.M."/>
            <person name="Corthals A.P."/>
            <person name="Power M.L."/>
            <person name="Jones G."/>
            <person name="Ransome R.D."/>
            <person name="Dechmann D.K.N."/>
            <person name="Locatelli A.G."/>
            <person name="Puechmaille S.J."/>
            <person name="Fedrigo O."/>
            <person name="Jarvis E.D."/>
            <person name="Hiller M."/>
            <person name="Vernes S.C."/>
            <person name="Myers E.W."/>
            <person name="Teeling E.C."/>
        </authorList>
    </citation>
    <scope>NUCLEOTIDE SEQUENCE [LARGE SCALE GENOMIC DNA]</scope>
    <source>
        <strain evidence="1">MMolMol1</strain>
        <tissue evidence="1">Muscle</tissue>
    </source>
</reference>